<comment type="similarity">
    <text evidence="1">Belongs to the short-chain dehydrogenases/reductases (SDR) family.</text>
</comment>
<reference evidence="4" key="2">
    <citation type="journal article" date="2003" name="Chem. Biol. Interact.">
        <title>Short-chain dehydrogenases/reductases (SDR): the 2002 update.</title>
        <authorList>
            <person name="Oppermann U."/>
            <person name="Filling C."/>
            <person name="Hult M."/>
            <person name="Shafqat N."/>
            <person name="Wu X."/>
            <person name="Lindh M."/>
            <person name="Shafqat J."/>
            <person name="Nordling E."/>
            <person name="Kallberg Y."/>
            <person name="Persson B."/>
            <person name="Jornvall H."/>
        </authorList>
    </citation>
    <scope>NUCLEOTIDE SEQUENCE</scope>
</reference>
<dbReference type="AlphaFoldDB" id="A0A8B6X3A8"/>
<evidence type="ECO:0000313" key="4">
    <source>
        <dbReference type="RefSeq" id="WP_028310849.1"/>
    </source>
</evidence>
<dbReference type="PRINTS" id="PR00080">
    <property type="entry name" value="SDRFAMILY"/>
</dbReference>
<dbReference type="NCBIfam" id="NF005559">
    <property type="entry name" value="PRK07231.1"/>
    <property type="match status" value="1"/>
</dbReference>
<reference evidence="4" key="5">
    <citation type="submission" date="2025-08" db="UniProtKB">
        <authorList>
            <consortium name="RefSeq"/>
        </authorList>
    </citation>
    <scope>IDENTIFICATION</scope>
</reference>
<dbReference type="FunFam" id="3.40.50.720:FF:000084">
    <property type="entry name" value="Short-chain dehydrogenase reductase"/>
    <property type="match status" value="1"/>
</dbReference>
<dbReference type="CDD" id="cd05233">
    <property type="entry name" value="SDR_c"/>
    <property type="match status" value="1"/>
</dbReference>
<feature type="domain" description="Ketoreductase" evidence="2">
    <location>
        <begin position="14"/>
        <end position="153"/>
    </location>
</feature>
<sequence>MSAARGGWLALAGRVVVVTGAASGIGAAVAEGAARLGARVALLDRDGPGAARHAARLAAEGADTLALQCDIADEAAVAAAAARVERELGPADGLVNNAGMLRAGALGEVSLADWNAVLGVNLTGYLLCSRSFGAQMTARGRGSIVNIASIAACHPQTRSGAYSASKAGVLLLSRQMAAEWGPLGVRSNAVCPGMIRTALSEKFYEQPGFEQKRAAITASRRIGRPDDIADVALFLLSDRAGYVNGAELMVDGGMSSMLMDLVPRPGFNDTGAERQAAAA</sequence>
<dbReference type="SUPFAM" id="SSF51735">
    <property type="entry name" value="NAD(P)-binding Rossmann-fold domains"/>
    <property type="match status" value="1"/>
</dbReference>
<dbReference type="EC" id="1.1.1.-" evidence="4"/>
<evidence type="ECO:0000256" key="1">
    <source>
        <dbReference type="ARBA" id="ARBA00006484"/>
    </source>
</evidence>
<name>A0A8B6X3A8_9BURK</name>
<dbReference type="InterPro" id="IPR020904">
    <property type="entry name" value="Sc_DH/Rdtase_CS"/>
</dbReference>
<keyword evidence="3" id="KW-1185">Reference proteome</keyword>
<dbReference type="InterPro" id="IPR036291">
    <property type="entry name" value="NAD(P)-bd_dom_sf"/>
</dbReference>
<dbReference type="Proteomes" id="UP000675920">
    <property type="component" value="Unplaced"/>
</dbReference>
<proteinExistence type="inferred from homology"/>
<dbReference type="InterPro" id="IPR002347">
    <property type="entry name" value="SDR_fam"/>
</dbReference>
<dbReference type="PROSITE" id="PS00061">
    <property type="entry name" value="ADH_SHORT"/>
    <property type="match status" value="1"/>
</dbReference>
<organism evidence="3 4">
    <name type="scientific">Derxia gummosa DSM 723</name>
    <dbReference type="NCBI Taxonomy" id="1121388"/>
    <lineage>
        <taxon>Bacteria</taxon>
        <taxon>Pseudomonadati</taxon>
        <taxon>Pseudomonadota</taxon>
        <taxon>Betaproteobacteria</taxon>
        <taxon>Burkholderiales</taxon>
        <taxon>Alcaligenaceae</taxon>
        <taxon>Derxia</taxon>
    </lineage>
</organism>
<evidence type="ECO:0000259" key="2">
    <source>
        <dbReference type="SMART" id="SM00822"/>
    </source>
</evidence>
<evidence type="ECO:0000313" key="3">
    <source>
        <dbReference type="Proteomes" id="UP000675920"/>
    </source>
</evidence>
<dbReference type="RefSeq" id="WP_028310849.1">
    <property type="nucleotide sequence ID" value="NZ_AXWS01000008.1"/>
</dbReference>
<dbReference type="GO" id="GO:0030497">
    <property type="term" value="P:fatty acid elongation"/>
    <property type="evidence" value="ECO:0007669"/>
    <property type="project" value="TreeGrafter"/>
</dbReference>
<dbReference type="SMART" id="SM00822">
    <property type="entry name" value="PKS_KR"/>
    <property type="match status" value="1"/>
</dbReference>
<dbReference type="Gene3D" id="3.40.50.720">
    <property type="entry name" value="NAD(P)-binding Rossmann-like Domain"/>
    <property type="match status" value="1"/>
</dbReference>
<dbReference type="OrthoDB" id="9806974at2"/>
<dbReference type="Pfam" id="PF13561">
    <property type="entry name" value="adh_short_C2"/>
    <property type="match status" value="1"/>
</dbReference>
<dbReference type="InterPro" id="IPR057326">
    <property type="entry name" value="KR_dom"/>
</dbReference>
<dbReference type="PRINTS" id="PR00081">
    <property type="entry name" value="GDHRDH"/>
</dbReference>
<accession>A0A8B6X3A8</accession>
<dbReference type="PANTHER" id="PTHR42760:SF123">
    <property type="entry name" value="OXIDOREDUCTASE"/>
    <property type="match status" value="1"/>
</dbReference>
<reference evidence="4" key="3">
    <citation type="journal article" date="2008" name="Cell. Mol. Life Sci.">
        <title>Medium- and short-chain dehydrogenase/reductase gene and protein families : the SDR superfamily: functional and structural diversity within a family of metabolic and regulatory enzymes.</title>
        <authorList>
            <person name="Kavanagh K.L."/>
            <person name="Jornvall H."/>
            <person name="Persson B."/>
            <person name="Oppermann U."/>
        </authorList>
    </citation>
    <scope>NUCLEOTIDE SEQUENCE</scope>
</reference>
<dbReference type="GO" id="GO:0016616">
    <property type="term" value="F:oxidoreductase activity, acting on the CH-OH group of donors, NAD or NADP as acceptor"/>
    <property type="evidence" value="ECO:0007669"/>
    <property type="project" value="TreeGrafter"/>
</dbReference>
<reference evidence="4" key="4">
    <citation type="journal article" date="2008" name="Cell. Mol. Life Sci.">
        <title>Medium- and short-chain dehydrogenase/reductase gene and protein families : Structure-function relationships in short-chain alcohol dehydrogenases.</title>
        <authorList>
            <person name="Ladenstein R."/>
            <person name="Winberg J.O."/>
            <person name="Benach J."/>
        </authorList>
    </citation>
    <scope>NUCLEOTIDE SEQUENCE</scope>
</reference>
<dbReference type="PANTHER" id="PTHR42760">
    <property type="entry name" value="SHORT-CHAIN DEHYDROGENASES/REDUCTASES FAMILY MEMBER"/>
    <property type="match status" value="1"/>
</dbReference>
<reference evidence="4" key="1">
    <citation type="journal article" date="1995" name="Biochemistry">
        <title>Short-chain dehydrogenases/reductases (SDR).</title>
        <authorList>
            <person name="Jornvall H."/>
            <person name="Persson B."/>
            <person name="Krook M."/>
            <person name="Atrian S."/>
            <person name="Gonzalez-Duarte R."/>
            <person name="Jeffery J."/>
            <person name="Ghosh D."/>
        </authorList>
    </citation>
    <scope>NUCLEOTIDE SEQUENCE</scope>
</reference>
<protein>
    <submittedName>
        <fullName evidence="4">SDR family NAD(P)-dependent oxidoreductase</fullName>
        <ecNumber evidence="4">1.1.1.-</ecNumber>
    </submittedName>
</protein>